<evidence type="ECO:0000256" key="2">
    <source>
        <dbReference type="ARBA" id="ARBA00023015"/>
    </source>
</evidence>
<keyword evidence="3" id="KW-0238">DNA-binding</keyword>
<dbReference type="SUPFAM" id="SSF47459">
    <property type="entry name" value="HLH, helix-loop-helix DNA-binding domain"/>
    <property type="match status" value="1"/>
</dbReference>
<keyword evidence="2" id="KW-0805">Transcription regulation</keyword>
<accession>A0A8D2Q7E4</accession>
<evidence type="ECO:0000256" key="5">
    <source>
        <dbReference type="ARBA" id="ARBA00023242"/>
    </source>
</evidence>
<dbReference type="GO" id="GO:0001707">
    <property type="term" value="P:mesoderm formation"/>
    <property type="evidence" value="ECO:0007669"/>
    <property type="project" value="TreeGrafter"/>
</dbReference>
<dbReference type="Proteomes" id="UP000694545">
    <property type="component" value="Unplaced"/>
</dbReference>
<keyword evidence="4" id="KW-0804">Transcription</keyword>
<feature type="compositionally biased region" description="Low complexity" evidence="6">
    <location>
        <begin position="55"/>
        <end position="65"/>
    </location>
</feature>
<dbReference type="Ensembl" id="ENSVKKT00000024896.1">
    <property type="protein sequence ID" value="ENSVKKP00000024303.1"/>
    <property type="gene ID" value="ENSVKKG00000016025.1"/>
</dbReference>
<proteinExistence type="predicted"/>
<dbReference type="Pfam" id="PF00010">
    <property type="entry name" value="HLH"/>
    <property type="match status" value="1"/>
</dbReference>
<dbReference type="GO" id="GO:0046983">
    <property type="term" value="F:protein dimerization activity"/>
    <property type="evidence" value="ECO:0007669"/>
    <property type="project" value="InterPro"/>
</dbReference>
<reference evidence="8" key="1">
    <citation type="submission" date="2025-08" db="UniProtKB">
        <authorList>
            <consortium name="Ensembl"/>
        </authorList>
    </citation>
    <scope>IDENTIFICATION</scope>
</reference>
<feature type="region of interest" description="Disordered" evidence="6">
    <location>
        <begin position="40"/>
        <end position="69"/>
    </location>
</feature>
<feature type="region of interest" description="Disordered" evidence="6">
    <location>
        <begin position="257"/>
        <end position="290"/>
    </location>
</feature>
<feature type="domain" description="BHLH" evidence="7">
    <location>
        <begin position="59"/>
        <end position="113"/>
    </location>
</feature>
<dbReference type="GO" id="GO:0003007">
    <property type="term" value="P:heart morphogenesis"/>
    <property type="evidence" value="ECO:0007669"/>
    <property type="project" value="TreeGrafter"/>
</dbReference>
<dbReference type="PANTHER" id="PTHR20937">
    <property type="entry name" value="IP14615P"/>
    <property type="match status" value="1"/>
</dbReference>
<dbReference type="GO" id="GO:0005634">
    <property type="term" value="C:nucleus"/>
    <property type="evidence" value="ECO:0007669"/>
    <property type="project" value="TreeGrafter"/>
</dbReference>
<dbReference type="GO" id="GO:0000978">
    <property type="term" value="F:RNA polymerase II cis-regulatory region sequence-specific DNA binding"/>
    <property type="evidence" value="ECO:0007669"/>
    <property type="project" value="TreeGrafter"/>
</dbReference>
<evidence type="ECO:0000256" key="1">
    <source>
        <dbReference type="ARBA" id="ARBA00022473"/>
    </source>
</evidence>
<dbReference type="Gene3D" id="4.10.280.10">
    <property type="entry name" value="Helix-loop-helix DNA-binding domain"/>
    <property type="match status" value="1"/>
</dbReference>
<keyword evidence="5" id="KW-0539">Nucleus</keyword>
<dbReference type="InterPro" id="IPR011598">
    <property type="entry name" value="bHLH_dom"/>
</dbReference>
<dbReference type="InterPro" id="IPR040259">
    <property type="entry name" value="Mesogenin/MesP"/>
</dbReference>
<organism evidence="8 9">
    <name type="scientific">Varanus komodoensis</name>
    <name type="common">Komodo dragon</name>
    <dbReference type="NCBI Taxonomy" id="61221"/>
    <lineage>
        <taxon>Eukaryota</taxon>
        <taxon>Metazoa</taxon>
        <taxon>Chordata</taxon>
        <taxon>Craniata</taxon>
        <taxon>Vertebrata</taxon>
        <taxon>Euteleostomi</taxon>
        <taxon>Lepidosauria</taxon>
        <taxon>Squamata</taxon>
        <taxon>Bifurcata</taxon>
        <taxon>Unidentata</taxon>
        <taxon>Episquamata</taxon>
        <taxon>Toxicofera</taxon>
        <taxon>Anguimorpha</taxon>
        <taxon>Paleoanguimorpha</taxon>
        <taxon>Varanoidea</taxon>
        <taxon>Varanidae</taxon>
        <taxon>Varanus</taxon>
    </lineage>
</organism>
<evidence type="ECO:0000256" key="4">
    <source>
        <dbReference type="ARBA" id="ARBA00023163"/>
    </source>
</evidence>
<dbReference type="PANTHER" id="PTHR20937:SF6">
    <property type="entry name" value="MESODERM POSTERIOR PROTEIN 1"/>
    <property type="match status" value="1"/>
</dbReference>
<dbReference type="InterPro" id="IPR036638">
    <property type="entry name" value="HLH_DNA-bd_sf"/>
</dbReference>
<reference evidence="8" key="2">
    <citation type="submission" date="2025-09" db="UniProtKB">
        <authorList>
            <consortium name="Ensembl"/>
        </authorList>
    </citation>
    <scope>IDENTIFICATION</scope>
</reference>
<evidence type="ECO:0000313" key="8">
    <source>
        <dbReference type="Ensembl" id="ENSVKKP00000024303.1"/>
    </source>
</evidence>
<sequence>MAWEWAGSLAVASAGPGTPDPAASCRERLGPRHACGLLPAPRASLGQGSRRAPCSAAGSQRQSASQREKLRMRRLAQALRTLRRHLPASAAPAGHSLTKIETLRLAVRYIGHLSALLGLGEEMPTPTGLDRAPPRCPLCPPVLGCCPEEPPAWDSPAAAVSEAWLASPQRDSQGTFWDSWAAESSPWNLPPECLPGGHPEELNAAPDALAEMGASQAPPELRCAPLSHSPPWSSPTCRPRLELPLAPYGGRAKTVPAWQGPPYSSEEAAAHKVRAAGPPPHSGLPPRSGSSHQHLCPSVSSLLWVSVHLCWFVQFVFI</sequence>
<dbReference type="SMART" id="SM00353">
    <property type="entry name" value="HLH"/>
    <property type="match status" value="1"/>
</dbReference>
<keyword evidence="9" id="KW-1185">Reference proteome</keyword>
<dbReference type="PROSITE" id="PS50888">
    <property type="entry name" value="BHLH"/>
    <property type="match status" value="1"/>
</dbReference>
<evidence type="ECO:0000313" key="9">
    <source>
        <dbReference type="Proteomes" id="UP000694545"/>
    </source>
</evidence>
<evidence type="ECO:0000259" key="7">
    <source>
        <dbReference type="PROSITE" id="PS50888"/>
    </source>
</evidence>
<dbReference type="GO" id="GO:0000981">
    <property type="term" value="F:DNA-binding transcription factor activity, RNA polymerase II-specific"/>
    <property type="evidence" value="ECO:0007669"/>
    <property type="project" value="TreeGrafter"/>
</dbReference>
<name>A0A8D2Q7E4_VARKO</name>
<dbReference type="AlphaFoldDB" id="A0A8D2Q7E4"/>
<evidence type="ECO:0000256" key="6">
    <source>
        <dbReference type="SAM" id="MobiDB-lite"/>
    </source>
</evidence>
<evidence type="ECO:0000256" key="3">
    <source>
        <dbReference type="ARBA" id="ARBA00023125"/>
    </source>
</evidence>
<dbReference type="GO" id="GO:0032525">
    <property type="term" value="P:somite rostral/caudal axis specification"/>
    <property type="evidence" value="ECO:0007669"/>
    <property type="project" value="TreeGrafter"/>
</dbReference>
<keyword evidence="1" id="KW-0217">Developmental protein</keyword>
<protein>
    <recommendedName>
        <fullName evidence="7">BHLH domain-containing protein</fullName>
    </recommendedName>
</protein>